<accession>A0A382ULR4</accession>
<protein>
    <submittedName>
        <fullName evidence="1">Uncharacterized protein</fullName>
    </submittedName>
</protein>
<dbReference type="EMBL" id="UINC01145207">
    <property type="protein sequence ID" value="SVD35199.1"/>
    <property type="molecule type" value="Genomic_DNA"/>
</dbReference>
<sequence length="42" mass="4736">LGTDRKRAERNMLNALNGRTMQDDMDVIQIMRDMVGSDVLVG</sequence>
<name>A0A382ULR4_9ZZZZ</name>
<evidence type="ECO:0000313" key="1">
    <source>
        <dbReference type="EMBL" id="SVD35199.1"/>
    </source>
</evidence>
<dbReference type="AlphaFoldDB" id="A0A382ULR4"/>
<reference evidence="1" key="1">
    <citation type="submission" date="2018-05" db="EMBL/GenBank/DDBJ databases">
        <authorList>
            <person name="Lanie J.A."/>
            <person name="Ng W.-L."/>
            <person name="Kazmierczak K.M."/>
            <person name="Andrzejewski T.M."/>
            <person name="Davidsen T.M."/>
            <person name="Wayne K.J."/>
            <person name="Tettelin H."/>
            <person name="Glass J.I."/>
            <person name="Rusch D."/>
            <person name="Podicherti R."/>
            <person name="Tsui H.-C.T."/>
            <person name="Winkler M.E."/>
        </authorList>
    </citation>
    <scope>NUCLEOTIDE SEQUENCE</scope>
</reference>
<proteinExistence type="predicted"/>
<gene>
    <name evidence="1" type="ORF">METZ01_LOCUS388053</name>
</gene>
<feature type="non-terminal residue" evidence="1">
    <location>
        <position position="1"/>
    </location>
</feature>
<organism evidence="1">
    <name type="scientific">marine metagenome</name>
    <dbReference type="NCBI Taxonomy" id="408172"/>
    <lineage>
        <taxon>unclassified sequences</taxon>
        <taxon>metagenomes</taxon>
        <taxon>ecological metagenomes</taxon>
    </lineage>
</organism>